<evidence type="ECO:0000313" key="2">
    <source>
        <dbReference type="EMBL" id="GAA0510227.1"/>
    </source>
</evidence>
<reference evidence="2 5" key="2">
    <citation type="journal article" date="2019" name="Int. J. Syst. Evol. Microbiol.">
        <title>The Global Catalogue of Microorganisms (GCM) 10K type strain sequencing project: providing services to taxonomists for standard genome sequencing and annotation.</title>
        <authorList>
            <consortium name="The Broad Institute Genomics Platform"/>
            <consortium name="The Broad Institute Genome Sequencing Center for Infectious Disease"/>
            <person name="Wu L."/>
            <person name="Ma J."/>
        </authorList>
    </citation>
    <scope>NUCLEOTIDE SEQUENCE [LARGE SCALE GENOMIC DNA]</scope>
    <source>
        <strain evidence="2 5">JCM 10664</strain>
    </source>
</reference>
<proteinExistence type="predicted"/>
<dbReference type="Proteomes" id="UP001500220">
    <property type="component" value="Unassembled WGS sequence"/>
</dbReference>
<evidence type="ECO:0000313" key="5">
    <source>
        <dbReference type="Proteomes" id="UP001500220"/>
    </source>
</evidence>
<organism evidence="3 4">
    <name type="scientific">Saccharopolyspora thermophila</name>
    <dbReference type="NCBI Taxonomy" id="89367"/>
    <lineage>
        <taxon>Bacteria</taxon>
        <taxon>Bacillati</taxon>
        <taxon>Actinomycetota</taxon>
        <taxon>Actinomycetes</taxon>
        <taxon>Pseudonocardiales</taxon>
        <taxon>Pseudonocardiaceae</taxon>
        <taxon>Saccharopolyspora</taxon>
    </lineage>
</organism>
<dbReference type="Proteomes" id="UP000597989">
    <property type="component" value="Unassembled WGS sequence"/>
</dbReference>
<sequence length="102" mass="11373">MCIFRVSFGKTGQLHTQVASSLNYSERGTTERGRLAALPDAAHTECHVPETPLVHRRHIRHPAVRTLREEASTTVRTCRPRPGRDHLCVTTDRTGEHALPVG</sequence>
<evidence type="ECO:0000313" key="4">
    <source>
        <dbReference type="Proteomes" id="UP000597989"/>
    </source>
</evidence>
<reference evidence="3" key="3">
    <citation type="submission" date="2020-09" db="EMBL/GenBank/DDBJ databases">
        <authorList>
            <person name="Sun Q."/>
            <person name="Zhou Y."/>
        </authorList>
    </citation>
    <scope>NUCLEOTIDE SEQUENCE</scope>
    <source>
        <strain evidence="3">CGMCC 4.7206</strain>
    </source>
</reference>
<evidence type="ECO:0000256" key="1">
    <source>
        <dbReference type="SAM" id="MobiDB-lite"/>
    </source>
</evidence>
<gene>
    <name evidence="2" type="ORF">GCM10009545_10300</name>
    <name evidence="3" type="ORF">GCM10011581_00050</name>
</gene>
<protein>
    <submittedName>
        <fullName evidence="3">Uncharacterized protein</fullName>
    </submittedName>
</protein>
<evidence type="ECO:0000313" key="3">
    <source>
        <dbReference type="EMBL" id="GGI67257.1"/>
    </source>
</evidence>
<dbReference type="AlphaFoldDB" id="A0A917N669"/>
<reference evidence="3 4" key="1">
    <citation type="journal article" date="2014" name="Int. J. Syst. Evol. Microbiol.">
        <title>Complete genome sequence of Corynebacterium casei LMG S-19264T (=DSM 44701T), isolated from a smear-ripened cheese.</title>
        <authorList>
            <consortium name="US DOE Joint Genome Institute (JGI-PGF)"/>
            <person name="Walter F."/>
            <person name="Albersmeier A."/>
            <person name="Kalinowski J."/>
            <person name="Ruckert C."/>
        </authorList>
    </citation>
    <scope>NUCLEOTIDE SEQUENCE [LARGE SCALE GENOMIC DNA]</scope>
    <source>
        <strain evidence="3 4">CGMCC 4.7206</strain>
    </source>
</reference>
<comment type="caution">
    <text evidence="3">The sequence shown here is derived from an EMBL/GenBank/DDBJ whole genome shotgun (WGS) entry which is preliminary data.</text>
</comment>
<name>A0A917N669_9PSEU</name>
<dbReference type="EMBL" id="BMMT01000001">
    <property type="protein sequence ID" value="GGI67257.1"/>
    <property type="molecule type" value="Genomic_DNA"/>
</dbReference>
<reference evidence="2" key="4">
    <citation type="submission" date="2023-12" db="EMBL/GenBank/DDBJ databases">
        <authorList>
            <person name="Sun Q."/>
            <person name="Inoue M."/>
        </authorList>
    </citation>
    <scope>NUCLEOTIDE SEQUENCE</scope>
    <source>
        <strain evidence="2">JCM 10664</strain>
    </source>
</reference>
<feature type="region of interest" description="Disordered" evidence="1">
    <location>
        <begin position="70"/>
        <end position="102"/>
    </location>
</feature>
<dbReference type="EMBL" id="BAAAHC010000005">
    <property type="protein sequence ID" value="GAA0510227.1"/>
    <property type="molecule type" value="Genomic_DNA"/>
</dbReference>
<keyword evidence="5" id="KW-1185">Reference proteome</keyword>
<accession>A0A917N669</accession>